<accession>A0A3Q7HKN4</accession>
<dbReference type="PaxDb" id="4081-Solyc06g011580.1.1"/>
<name>A0A3Q7HKN4_SOLLC</name>
<evidence type="ECO:0000256" key="1">
    <source>
        <dbReference type="SAM" id="Phobius"/>
    </source>
</evidence>
<reference evidence="2" key="2">
    <citation type="submission" date="2019-01" db="UniProtKB">
        <authorList>
            <consortium name="EnsemblPlants"/>
        </authorList>
    </citation>
    <scope>IDENTIFICATION</scope>
    <source>
        <strain evidence="2">cv. Heinz 1706</strain>
    </source>
</reference>
<dbReference type="EnsemblPlants" id="Solyc06g011580.1.1">
    <property type="protein sequence ID" value="Solyc06g011580.1.1.1"/>
    <property type="gene ID" value="Solyc06g011580.1"/>
</dbReference>
<evidence type="ECO:0008006" key="4">
    <source>
        <dbReference type="Google" id="ProtNLM"/>
    </source>
</evidence>
<dbReference type="InParanoid" id="A0A3Q7HKN4"/>
<dbReference type="Proteomes" id="UP000004994">
    <property type="component" value="Chromosome 6"/>
</dbReference>
<keyword evidence="1" id="KW-0812">Transmembrane</keyword>
<evidence type="ECO:0000313" key="2">
    <source>
        <dbReference type="EnsemblPlants" id="Solyc06g011580.1.1.1"/>
    </source>
</evidence>
<dbReference type="AlphaFoldDB" id="A0A3Q7HKN4"/>
<reference evidence="2" key="1">
    <citation type="journal article" date="2012" name="Nature">
        <title>The tomato genome sequence provides insights into fleshy fruit evolution.</title>
        <authorList>
            <consortium name="Tomato Genome Consortium"/>
        </authorList>
    </citation>
    <scope>NUCLEOTIDE SEQUENCE [LARGE SCALE GENOMIC DNA]</scope>
    <source>
        <strain evidence="2">cv. Heinz 1706</strain>
    </source>
</reference>
<protein>
    <recommendedName>
        <fullName evidence="4">Transmembrane protein</fullName>
    </recommendedName>
</protein>
<sequence length="93" mass="10319">MGIILTRGSSRGETRGRRRRWGLRVWYNAFLGVCLFRFLGIACFFFWVFGAVGSVEGEERGKGKIGSGRSGQMGTGRVRFLSLVGWVLGKELG</sequence>
<organism evidence="2">
    <name type="scientific">Solanum lycopersicum</name>
    <name type="common">Tomato</name>
    <name type="synonym">Lycopersicon esculentum</name>
    <dbReference type="NCBI Taxonomy" id="4081"/>
    <lineage>
        <taxon>Eukaryota</taxon>
        <taxon>Viridiplantae</taxon>
        <taxon>Streptophyta</taxon>
        <taxon>Embryophyta</taxon>
        <taxon>Tracheophyta</taxon>
        <taxon>Spermatophyta</taxon>
        <taxon>Magnoliopsida</taxon>
        <taxon>eudicotyledons</taxon>
        <taxon>Gunneridae</taxon>
        <taxon>Pentapetalae</taxon>
        <taxon>asterids</taxon>
        <taxon>lamiids</taxon>
        <taxon>Solanales</taxon>
        <taxon>Solanaceae</taxon>
        <taxon>Solanoideae</taxon>
        <taxon>Solaneae</taxon>
        <taxon>Solanum</taxon>
        <taxon>Solanum subgen. Lycopersicon</taxon>
    </lineage>
</organism>
<proteinExistence type="predicted"/>
<dbReference type="Gramene" id="Solyc06g011580.1.1">
    <property type="protein sequence ID" value="Solyc06g011580.1.1.1"/>
    <property type="gene ID" value="Solyc06g011580.1"/>
</dbReference>
<keyword evidence="3" id="KW-1185">Reference proteome</keyword>
<keyword evidence="1" id="KW-1133">Transmembrane helix</keyword>
<feature type="transmembrane region" description="Helical" evidence="1">
    <location>
        <begin position="25"/>
        <end position="49"/>
    </location>
</feature>
<keyword evidence="1" id="KW-0472">Membrane</keyword>
<evidence type="ECO:0000313" key="3">
    <source>
        <dbReference type="Proteomes" id="UP000004994"/>
    </source>
</evidence>